<sequence>RNLPTPVFSSYATHSTTIRTTIHPHSNHDIPIHKNRGHHSHRNLHGTSTITARIQHFSPSLLFRHYFRDPNNDECTSLFSPGNIFIISGTPE</sequence>
<evidence type="ECO:0000313" key="1">
    <source>
        <dbReference type="EMBL" id="EUC36385.1"/>
    </source>
</evidence>
<dbReference type="RefSeq" id="XP_007709323.1">
    <property type="nucleotide sequence ID" value="XM_007711133.1"/>
</dbReference>
<keyword evidence="2" id="KW-1185">Reference proteome</keyword>
<name>W6YFC9_COCC2</name>
<reference evidence="1 2" key="1">
    <citation type="journal article" date="2013" name="PLoS Genet.">
        <title>Comparative genome structure, secondary metabolite, and effector coding capacity across Cochliobolus pathogens.</title>
        <authorList>
            <person name="Condon B.J."/>
            <person name="Leng Y."/>
            <person name="Wu D."/>
            <person name="Bushley K.E."/>
            <person name="Ohm R.A."/>
            <person name="Otillar R."/>
            <person name="Martin J."/>
            <person name="Schackwitz W."/>
            <person name="Grimwood J."/>
            <person name="MohdZainudin N."/>
            <person name="Xue C."/>
            <person name="Wang R."/>
            <person name="Manning V.A."/>
            <person name="Dhillon B."/>
            <person name="Tu Z.J."/>
            <person name="Steffenson B.J."/>
            <person name="Salamov A."/>
            <person name="Sun H."/>
            <person name="Lowry S."/>
            <person name="LaButti K."/>
            <person name="Han J."/>
            <person name="Copeland A."/>
            <person name="Lindquist E."/>
            <person name="Barry K."/>
            <person name="Schmutz J."/>
            <person name="Baker S.E."/>
            <person name="Ciuffetti L.M."/>
            <person name="Grigoriev I.V."/>
            <person name="Zhong S."/>
            <person name="Turgeon B.G."/>
        </authorList>
    </citation>
    <scope>NUCLEOTIDE SEQUENCE [LARGE SCALE GENOMIC DNA]</scope>
    <source>
        <strain evidence="1 2">26-R-13</strain>
    </source>
</reference>
<protein>
    <submittedName>
        <fullName evidence="1">Uncharacterized protein</fullName>
    </submittedName>
</protein>
<organism evidence="1 2">
    <name type="scientific">Cochliobolus carbonum (strain 26-R-13)</name>
    <name type="common">Maize leaf spot fungus</name>
    <name type="synonym">Bipolaris zeicola</name>
    <dbReference type="NCBI Taxonomy" id="930089"/>
    <lineage>
        <taxon>Eukaryota</taxon>
        <taxon>Fungi</taxon>
        <taxon>Dikarya</taxon>
        <taxon>Ascomycota</taxon>
        <taxon>Pezizomycotina</taxon>
        <taxon>Dothideomycetes</taxon>
        <taxon>Pleosporomycetidae</taxon>
        <taxon>Pleosporales</taxon>
        <taxon>Pleosporineae</taxon>
        <taxon>Pleosporaceae</taxon>
        <taxon>Bipolaris</taxon>
    </lineage>
</organism>
<dbReference type="EMBL" id="KI964562">
    <property type="protein sequence ID" value="EUC36385.1"/>
    <property type="molecule type" value="Genomic_DNA"/>
</dbReference>
<accession>W6YFC9</accession>
<dbReference type="GeneID" id="19152551"/>
<proteinExistence type="predicted"/>
<dbReference type="AlphaFoldDB" id="W6YFC9"/>
<dbReference type="HOGENOM" id="CLU_2418940_0_0_1"/>
<gene>
    <name evidence="1" type="ORF">COCCADRAFT_88368</name>
</gene>
<dbReference type="Proteomes" id="UP000053841">
    <property type="component" value="Unassembled WGS sequence"/>
</dbReference>
<dbReference type="KEGG" id="bze:COCCADRAFT_88368"/>
<evidence type="ECO:0000313" key="2">
    <source>
        <dbReference type="Proteomes" id="UP000053841"/>
    </source>
</evidence>
<feature type="non-terminal residue" evidence="1">
    <location>
        <position position="1"/>
    </location>
</feature>